<reference evidence="2" key="1">
    <citation type="submission" date="2021-03" db="EMBL/GenBank/DDBJ databases">
        <title>Actinotalea soli sp. nov., isolated from soil.</title>
        <authorList>
            <person name="Ping W."/>
            <person name="Zhang J."/>
        </authorList>
    </citation>
    <scope>NUCLEOTIDE SEQUENCE</scope>
    <source>
        <strain evidence="2">BY-33</strain>
    </source>
</reference>
<evidence type="ECO:0000313" key="2">
    <source>
        <dbReference type="EMBL" id="MBO1751908.1"/>
    </source>
</evidence>
<dbReference type="PANTHER" id="PTHR12993">
    <property type="entry name" value="N-ACETYLGLUCOSAMINYL-PHOSPHATIDYLINOSITOL DE-N-ACETYLASE-RELATED"/>
    <property type="match status" value="1"/>
</dbReference>
<dbReference type="AlphaFoldDB" id="A0A939LQF4"/>
<accession>A0A939LQF4</accession>
<organism evidence="2 3">
    <name type="scientific">Actinotalea soli</name>
    <dbReference type="NCBI Taxonomy" id="2819234"/>
    <lineage>
        <taxon>Bacteria</taxon>
        <taxon>Bacillati</taxon>
        <taxon>Actinomycetota</taxon>
        <taxon>Actinomycetes</taxon>
        <taxon>Micrococcales</taxon>
        <taxon>Cellulomonadaceae</taxon>
        <taxon>Actinotalea</taxon>
    </lineage>
</organism>
<dbReference type="Proteomes" id="UP000664209">
    <property type="component" value="Unassembled WGS sequence"/>
</dbReference>
<dbReference type="GO" id="GO:0016137">
    <property type="term" value="P:glycoside metabolic process"/>
    <property type="evidence" value="ECO:0007669"/>
    <property type="project" value="UniProtKB-ARBA"/>
</dbReference>
<keyword evidence="1" id="KW-0862">Zinc</keyword>
<dbReference type="Gene3D" id="3.40.50.10320">
    <property type="entry name" value="LmbE-like"/>
    <property type="match status" value="1"/>
</dbReference>
<protein>
    <submittedName>
        <fullName evidence="2">PIG-L family deacetylase</fullName>
    </submittedName>
</protein>
<dbReference type="InterPro" id="IPR024078">
    <property type="entry name" value="LmbE-like_dom_sf"/>
</dbReference>
<evidence type="ECO:0000256" key="1">
    <source>
        <dbReference type="ARBA" id="ARBA00022833"/>
    </source>
</evidence>
<sequence length="308" mass="31546">MTGGLLAVHAHPDDETLATGALLATWSAAGLPTTVVTCTRGEQGEVIGPERAALEGNGRALADHREVELAGALAALGVQAHAFLDELVAPGGGAVGQVRYADSGMAWLGTGQATAVADLPEDAFVGVAVDVAAAGLAGLIRRQEPTVVVGYEPGGGYGHPDHVHAHHVMTRAVELATPHLAVAPTVLWSVLDLEHLRAAYDTLAEEATPEGLALPDPAGPMPSAAVPSVEVDVEVEVAPVLDRVLSAMRSHATQVQAVSATPRSTHLARFALSNAMLQPVLTTETYRVAAGPGPAPTGWPEGVRPRVA</sequence>
<gene>
    <name evidence="2" type="ORF">J4G33_08845</name>
</gene>
<dbReference type="SUPFAM" id="SSF102588">
    <property type="entry name" value="LmbE-like"/>
    <property type="match status" value="1"/>
</dbReference>
<dbReference type="GO" id="GO:0016811">
    <property type="term" value="F:hydrolase activity, acting on carbon-nitrogen (but not peptide) bonds, in linear amides"/>
    <property type="evidence" value="ECO:0007669"/>
    <property type="project" value="TreeGrafter"/>
</dbReference>
<dbReference type="PANTHER" id="PTHR12993:SF26">
    <property type="entry name" value="1D-MYO-INOSITOL 2-ACETAMIDO-2-DEOXY-ALPHA-D-GLUCOPYRANOSIDE DEACETYLASE"/>
    <property type="match status" value="1"/>
</dbReference>
<name>A0A939LQF4_9CELL</name>
<proteinExistence type="predicted"/>
<dbReference type="InterPro" id="IPR003737">
    <property type="entry name" value="GlcNAc_PI_deacetylase-related"/>
</dbReference>
<comment type="caution">
    <text evidence="2">The sequence shown here is derived from an EMBL/GenBank/DDBJ whole genome shotgun (WGS) entry which is preliminary data.</text>
</comment>
<dbReference type="Pfam" id="PF02585">
    <property type="entry name" value="PIG-L"/>
    <property type="match status" value="1"/>
</dbReference>
<dbReference type="EMBL" id="JAGEMK010000003">
    <property type="protein sequence ID" value="MBO1751908.1"/>
    <property type="molecule type" value="Genomic_DNA"/>
</dbReference>
<dbReference type="RefSeq" id="WP_208055555.1">
    <property type="nucleotide sequence ID" value="NZ_JAGEMK010000003.1"/>
</dbReference>
<keyword evidence="3" id="KW-1185">Reference proteome</keyword>
<evidence type="ECO:0000313" key="3">
    <source>
        <dbReference type="Proteomes" id="UP000664209"/>
    </source>
</evidence>